<proteinExistence type="inferred from homology"/>
<dbReference type="SUPFAM" id="SSF48452">
    <property type="entry name" value="TPR-like"/>
    <property type="match status" value="1"/>
</dbReference>
<dbReference type="PANTHER" id="PTHR21405">
    <property type="entry name" value="CDNA SEQUENCE BC021608"/>
    <property type="match status" value="1"/>
</dbReference>
<dbReference type="AlphaFoldDB" id="A0A8J1XYW0"/>
<sequence>MCQKSLSEHDNTVLRRIFNPELPYSDTVNYEEESEAENTENLPEAENEARQLEIEGVKAAESGDVGASLERFNSAINRCPSRASCYNNRAQALRLKGDTACAMLDVNKALELSGGKGKAATQAFVQRGLLNKKEGQDEKALDDFKHAAKLGSAFAKHVVVQMNPYAAMCNAMLAEVMQKVKCGEDTA</sequence>
<dbReference type="Proteomes" id="UP000749559">
    <property type="component" value="Unassembled WGS sequence"/>
</dbReference>
<dbReference type="GO" id="GO:0006570">
    <property type="term" value="P:tyrosine metabolic process"/>
    <property type="evidence" value="ECO:0007669"/>
    <property type="project" value="TreeGrafter"/>
</dbReference>
<comment type="caution">
    <text evidence="4">The sequence shown here is derived from an EMBL/GenBank/DDBJ whole genome shotgun (WGS) entry which is preliminary data.</text>
</comment>
<dbReference type="PANTHER" id="PTHR21405:SF0">
    <property type="entry name" value="TETRATRICOPEPTIDE REPEAT PROTEIN 36"/>
    <property type="match status" value="1"/>
</dbReference>
<reference evidence="4" key="1">
    <citation type="submission" date="2022-03" db="EMBL/GenBank/DDBJ databases">
        <authorList>
            <person name="Martin C."/>
        </authorList>
    </citation>
    <scope>NUCLEOTIDE SEQUENCE</scope>
</reference>
<name>A0A8J1XYW0_OWEFU</name>
<evidence type="ECO:0000256" key="2">
    <source>
        <dbReference type="ARBA" id="ARBA00022737"/>
    </source>
</evidence>
<comment type="similarity">
    <text evidence="1">Belongs to the TTC36 family.</text>
</comment>
<evidence type="ECO:0000313" key="5">
    <source>
        <dbReference type="Proteomes" id="UP000749559"/>
    </source>
</evidence>
<keyword evidence="5" id="KW-1185">Reference proteome</keyword>
<organism evidence="4 5">
    <name type="scientific">Owenia fusiformis</name>
    <name type="common">Polychaete worm</name>
    <dbReference type="NCBI Taxonomy" id="6347"/>
    <lineage>
        <taxon>Eukaryota</taxon>
        <taxon>Metazoa</taxon>
        <taxon>Spiralia</taxon>
        <taxon>Lophotrochozoa</taxon>
        <taxon>Annelida</taxon>
        <taxon>Polychaeta</taxon>
        <taxon>Sedentaria</taxon>
        <taxon>Canalipalpata</taxon>
        <taxon>Sabellida</taxon>
        <taxon>Oweniida</taxon>
        <taxon>Oweniidae</taxon>
        <taxon>Owenia</taxon>
    </lineage>
</organism>
<dbReference type="InterPro" id="IPR011990">
    <property type="entry name" value="TPR-like_helical_dom_sf"/>
</dbReference>
<dbReference type="SMART" id="SM00028">
    <property type="entry name" value="TPR"/>
    <property type="match status" value="2"/>
</dbReference>
<evidence type="ECO:0000256" key="1">
    <source>
        <dbReference type="ARBA" id="ARBA00006995"/>
    </source>
</evidence>
<dbReference type="FunFam" id="1.25.40.10:FF:000213">
    <property type="entry name" value="Tetratricopeptide repeat domain 36"/>
    <property type="match status" value="1"/>
</dbReference>
<keyword evidence="3" id="KW-0802">TPR repeat</keyword>
<accession>A0A8J1XYW0</accession>
<dbReference type="EMBL" id="CAIIXF020000001">
    <property type="protein sequence ID" value="CAH1774014.1"/>
    <property type="molecule type" value="Genomic_DNA"/>
</dbReference>
<gene>
    <name evidence="4" type="ORF">OFUS_LOCUS1538</name>
</gene>
<dbReference type="InterPro" id="IPR038906">
    <property type="entry name" value="TTC36"/>
</dbReference>
<evidence type="ECO:0000256" key="3">
    <source>
        <dbReference type="ARBA" id="ARBA00022803"/>
    </source>
</evidence>
<protein>
    <submittedName>
        <fullName evidence="4">Uncharacterized protein</fullName>
    </submittedName>
</protein>
<dbReference type="InterPro" id="IPR019734">
    <property type="entry name" value="TPR_rpt"/>
</dbReference>
<evidence type="ECO:0000313" key="4">
    <source>
        <dbReference type="EMBL" id="CAH1774014.1"/>
    </source>
</evidence>
<dbReference type="Gene3D" id="1.25.40.10">
    <property type="entry name" value="Tetratricopeptide repeat domain"/>
    <property type="match status" value="1"/>
</dbReference>
<dbReference type="OrthoDB" id="539634at2759"/>
<keyword evidence="2" id="KW-0677">Repeat</keyword>